<sequence length="161" mass="17486">MGGGQVDDSALKNDDAVGAILWVGYPSQSGGTALVDIVTEKVAPAGRLPITQYPAEYVDQIPMTDMTLRPNAATGSPGRTYKWYTGTPVFELGHGLHYTNFSLSWSSTPPASYDIQDLLSKIVTFLDLTPVDTFEVKITTERPTMLHCSSRTALQGPLLHR</sequence>
<reference evidence="1" key="1">
    <citation type="submission" date="2021-03" db="EMBL/GenBank/DDBJ databases">
        <authorList>
            <consortium name="DOE Joint Genome Institute"/>
            <person name="Ahrendt S."/>
            <person name="Looney B.P."/>
            <person name="Miyauchi S."/>
            <person name="Morin E."/>
            <person name="Drula E."/>
            <person name="Courty P.E."/>
            <person name="Chicoki N."/>
            <person name="Fauchery L."/>
            <person name="Kohler A."/>
            <person name="Kuo A."/>
            <person name="Labutti K."/>
            <person name="Pangilinan J."/>
            <person name="Lipzen A."/>
            <person name="Riley R."/>
            <person name="Andreopoulos W."/>
            <person name="He G."/>
            <person name="Johnson J."/>
            <person name="Barry K.W."/>
            <person name="Grigoriev I.V."/>
            <person name="Nagy L."/>
            <person name="Hibbett D."/>
            <person name="Henrissat B."/>
            <person name="Matheny P.B."/>
            <person name="Labbe J."/>
            <person name="Martin F."/>
        </authorList>
    </citation>
    <scope>NUCLEOTIDE SEQUENCE</scope>
    <source>
        <strain evidence="1">HHB10654</strain>
    </source>
</reference>
<organism evidence="1 2">
    <name type="scientific">Artomyces pyxidatus</name>
    <dbReference type="NCBI Taxonomy" id="48021"/>
    <lineage>
        <taxon>Eukaryota</taxon>
        <taxon>Fungi</taxon>
        <taxon>Dikarya</taxon>
        <taxon>Basidiomycota</taxon>
        <taxon>Agaricomycotina</taxon>
        <taxon>Agaricomycetes</taxon>
        <taxon>Russulales</taxon>
        <taxon>Auriscalpiaceae</taxon>
        <taxon>Artomyces</taxon>
    </lineage>
</organism>
<protein>
    <submittedName>
        <fullName evidence="1">Uncharacterized protein</fullName>
    </submittedName>
</protein>
<name>A0ACB8TEW4_9AGAM</name>
<keyword evidence="2" id="KW-1185">Reference proteome</keyword>
<dbReference type="EMBL" id="MU277191">
    <property type="protein sequence ID" value="KAI0066954.1"/>
    <property type="molecule type" value="Genomic_DNA"/>
</dbReference>
<evidence type="ECO:0000313" key="2">
    <source>
        <dbReference type="Proteomes" id="UP000814140"/>
    </source>
</evidence>
<accession>A0ACB8TEW4</accession>
<proteinExistence type="predicted"/>
<reference evidence="1" key="2">
    <citation type="journal article" date="2022" name="New Phytol.">
        <title>Evolutionary transition to the ectomycorrhizal habit in the genomes of a hyperdiverse lineage of mushroom-forming fungi.</title>
        <authorList>
            <person name="Looney B."/>
            <person name="Miyauchi S."/>
            <person name="Morin E."/>
            <person name="Drula E."/>
            <person name="Courty P.E."/>
            <person name="Kohler A."/>
            <person name="Kuo A."/>
            <person name="LaButti K."/>
            <person name="Pangilinan J."/>
            <person name="Lipzen A."/>
            <person name="Riley R."/>
            <person name="Andreopoulos W."/>
            <person name="He G."/>
            <person name="Johnson J."/>
            <person name="Nolan M."/>
            <person name="Tritt A."/>
            <person name="Barry K.W."/>
            <person name="Grigoriev I.V."/>
            <person name="Nagy L.G."/>
            <person name="Hibbett D."/>
            <person name="Henrissat B."/>
            <person name="Matheny P.B."/>
            <person name="Labbe J."/>
            <person name="Martin F.M."/>
        </authorList>
    </citation>
    <scope>NUCLEOTIDE SEQUENCE</scope>
    <source>
        <strain evidence="1">HHB10654</strain>
    </source>
</reference>
<gene>
    <name evidence="1" type="ORF">BV25DRAFT_1262513</name>
</gene>
<dbReference type="Proteomes" id="UP000814140">
    <property type="component" value="Unassembled WGS sequence"/>
</dbReference>
<evidence type="ECO:0000313" key="1">
    <source>
        <dbReference type="EMBL" id="KAI0066954.1"/>
    </source>
</evidence>
<comment type="caution">
    <text evidence="1">The sequence shown here is derived from an EMBL/GenBank/DDBJ whole genome shotgun (WGS) entry which is preliminary data.</text>
</comment>